<dbReference type="PROSITE" id="PS00356">
    <property type="entry name" value="HTH_LACI_1"/>
    <property type="match status" value="1"/>
</dbReference>
<comment type="caution">
    <text evidence="5">The sequence shown here is derived from an EMBL/GenBank/DDBJ whole genome shotgun (WGS) entry which is preliminary data.</text>
</comment>
<keyword evidence="3" id="KW-0804">Transcription</keyword>
<protein>
    <submittedName>
        <fullName evidence="5">LacI family transcriptional regulator</fullName>
    </submittedName>
</protein>
<dbReference type="InterPro" id="IPR028082">
    <property type="entry name" value="Peripla_BP_I"/>
</dbReference>
<dbReference type="SMART" id="SM00354">
    <property type="entry name" value="HTH_LACI"/>
    <property type="match status" value="1"/>
</dbReference>
<keyword evidence="1" id="KW-0805">Transcription regulation</keyword>
<reference evidence="5 6" key="1">
    <citation type="submission" date="2023-02" db="EMBL/GenBank/DDBJ databases">
        <title>Dictyobacter halimunensis sp. nov., a new member of the class Ktedonobacteria from forest soil in a geothermal area.</title>
        <authorList>
            <person name="Rachmania M.K."/>
            <person name="Ningsih F."/>
            <person name="Sakai Y."/>
            <person name="Yabe S."/>
            <person name="Yokota A."/>
            <person name="Sjamsuridzal W."/>
        </authorList>
    </citation>
    <scope>NUCLEOTIDE SEQUENCE [LARGE SCALE GENOMIC DNA]</scope>
    <source>
        <strain evidence="5 6">S3.2.2.5</strain>
    </source>
</reference>
<gene>
    <name evidence="5" type="ORF">KDH_14100</name>
</gene>
<dbReference type="CDD" id="cd19977">
    <property type="entry name" value="PBP1_EndR-like"/>
    <property type="match status" value="1"/>
</dbReference>
<evidence type="ECO:0000313" key="5">
    <source>
        <dbReference type="EMBL" id="GLV54563.1"/>
    </source>
</evidence>
<organism evidence="5 6">
    <name type="scientific">Dictyobacter halimunensis</name>
    <dbReference type="NCBI Taxonomy" id="3026934"/>
    <lineage>
        <taxon>Bacteria</taxon>
        <taxon>Bacillati</taxon>
        <taxon>Chloroflexota</taxon>
        <taxon>Ktedonobacteria</taxon>
        <taxon>Ktedonobacterales</taxon>
        <taxon>Dictyobacteraceae</taxon>
        <taxon>Dictyobacter</taxon>
    </lineage>
</organism>
<dbReference type="PANTHER" id="PTHR30146">
    <property type="entry name" value="LACI-RELATED TRANSCRIPTIONAL REPRESSOR"/>
    <property type="match status" value="1"/>
</dbReference>
<dbReference type="Pfam" id="PF00356">
    <property type="entry name" value="LacI"/>
    <property type="match status" value="1"/>
</dbReference>
<evidence type="ECO:0000313" key="6">
    <source>
        <dbReference type="Proteomes" id="UP001344906"/>
    </source>
</evidence>
<proteinExistence type="predicted"/>
<dbReference type="EMBL" id="BSRI01000001">
    <property type="protein sequence ID" value="GLV54563.1"/>
    <property type="molecule type" value="Genomic_DNA"/>
</dbReference>
<dbReference type="SUPFAM" id="SSF53822">
    <property type="entry name" value="Periplasmic binding protein-like I"/>
    <property type="match status" value="1"/>
</dbReference>
<dbReference type="SUPFAM" id="SSF47413">
    <property type="entry name" value="lambda repressor-like DNA-binding domains"/>
    <property type="match status" value="1"/>
</dbReference>
<dbReference type="PROSITE" id="PS50932">
    <property type="entry name" value="HTH_LACI_2"/>
    <property type="match status" value="1"/>
</dbReference>
<dbReference type="InterPro" id="IPR000843">
    <property type="entry name" value="HTH_LacI"/>
</dbReference>
<dbReference type="Proteomes" id="UP001344906">
    <property type="component" value="Unassembled WGS sequence"/>
</dbReference>
<feature type="domain" description="HTH lacI-type" evidence="4">
    <location>
        <begin position="2"/>
        <end position="56"/>
    </location>
</feature>
<sequence length="337" mass="37005">MASIKEVAEAAGVSTATVSRVLSNGQHVRPEVRRRVMEAVEKLGYRPNLVARSLRSQQSNTIGLIVSDIRNPFFTSISRAVEDIAYAQGFTVLLCNTDEDVNKEAIYLQLMRDTNVAGIIFSPTRQTAASLAQQRFDFPIVMVDRTAPDFEADAVLLDNVEAAYRLTTHLINNGFGRIGAIFGETSLTGLERQQGYEQALRQHNVPVVPEYIRHTQPRVESGKAAASALLRLPQQPDALLTSNSLTLEGALQAIRAAHLSMPADIALAGFDETPWTVLVQPAITIISQPTYEIGKIAAELLIQRIAEPSRPPRQVMLRGQLRARGSSTRSLVKREIS</sequence>
<name>A0ABQ6FQ49_9CHLR</name>
<evidence type="ECO:0000256" key="2">
    <source>
        <dbReference type="ARBA" id="ARBA00023125"/>
    </source>
</evidence>
<dbReference type="RefSeq" id="WP_338248218.1">
    <property type="nucleotide sequence ID" value="NZ_BSRI01000001.1"/>
</dbReference>
<keyword evidence="6" id="KW-1185">Reference proteome</keyword>
<evidence type="ECO:0000259" key="4">
    <source>
        <dbReference type="PROSITE" id="PS50932"/>
    </source>
</evidence>
<keyword evidence="2" id="KW-0238">DNA-binding</keyword>
<accession>A0ABQ6FQ49</accession>
<dbReference type="CDD" id="cd01392">
    <property type="entry name" value="HTH_LacI"/>
    <property type="match status" value="1"/>
</dbReference>
<dbReference type="PANTHER" id="PTHR30146:SF145">
    <property type="entry name" value="RIBOSE OPERON REPRESSOR"/>
    <property type="match status" value="1"/>
</dbReference>
<dbReference type="Gene3D" id="3.40.50.2300">
    <property type="match status" value="2"/>
</dbReference>
<evidence type="ECO:0000256" key="1">
    <source>
        <dbReference type="ARBA" id="ARBA00023015"/>
    </source>
</evidence>
<evidence type="ECO:0000256" key="3">
    <source>
        <dbReference type="ARBA" id="ARBA00023163"/>
    </source>
</evidence>
<dbReference type="InterPro" id="IPR001761">
    <property type="entry name" value="Peripla_BP/Lac1_sug-bd_dom"/>
</dbReference>
<dbReference type="Gene3D" id="1.10.260.40">
    <property type="entry name" value="lambda repressor-like DNA-binding domains"/>
    <property type="match status" value="1"/>
</dbReference>
<dbReference type="Pfam" id="PF00532">
    <property type="entry name" value="Peripla_BP_1"/>
    <property type="match status" value="1"/>
</dbReference>
<dbReference type="InterPro" id="IPR010982">
    <property type="entry name" value="Lambda_DNA-bd_dom_sf"/>
</dbReference>